<evidence type="ECO:0000256" key="1">
    <source>
        <dbReference type="SAM" id="SignalP"/>
    </source>
</evidence>
<dbReference type="EMBL" id="OZ023702">
    <property type="protein sequence ID" value="CAK9857237.1"/>
    <property type="molecule type" value="Genomic_DNA"/>
</dbReference>
<sequence length="85" mass="10064">MQWDSVGWSFLGQTWTNLCWSLCLRYVEGLKVKEWRLLTELKVLQPAFASHGVGKLELWSKSRTRRPTSRGIFLQQLEFKCRMCL</sequence>
<feature type="signal peptide" evidence="1">
    <location>
        <begin position="1"/>
        <end position="29"/>
    </location>
</feature>
<dbReference type="Proteomes" id="UP001497522">
    <property type="component" value="Chromosome 1"/>
</dbReference>
<reference evidence="2 3" key="1">
    <citation type="submission" date="2024-03" db="EMBL/GenBank/DDBJ databases">
        <authorList>
            <consortium name="ELIXIR-Norway"/>
            <consortium name="Elixir Norway"/>
        </authorList>
    </citation>
    <scope>NUCLEOTIDE SEQUENCE [LARGE SCALE GENOMIC DNA]</scope>
</reference>
<evidence type="ECO:0000313" key="2">
    <source>
        <dbReference type="EMBL" id="CAK9857237.1"/>
    </source>
</evidence>
<organism evidence="2 3">
    <name type="scientific">Sphagnum jensenii</name>
    <dbReference type="NCBI Taxonomy" id="128206"/>
    <lineage>
        <taxon>Eukaryota</taxon>
        <taxon>Viridiplantae</taxon>
        <taxon>Streptophyta</taxon>
        <taxon>Embryophyta</taxon>
        <taxon>Bryophyta</taxon>
        <taxon>Sphagnophytina</taxon>
        <taxon>Sphagnopsida</taxon>
        <taxon>Sphagnales</taxon>
        <taxon>Sphagnaceae</taxon>
        <taxon>Sphagnum</taxon>
    </lineage>
</organism>
<keyword evidence="1" id="KW-0732">Signal</keyword>
<name>A0ABP1A444_9BRYO</name>
<accession>A0ABP1A444</accession>
<protein>
    <submittedName>
        <fullName evidence="2">Uncharacterized protein</fullName>
    </submittedName>
</protein>
<evidence type="ECO:0000313" key="3">
    <source>
        <dbReference type="Proteomes" id="UP001497522"/>
    </source>
</evidence>
<keyword evidence="3" id="KW-1185">Reference proteome</keyword>
<proteinExistence type="predicted"/>
<gene>
    <name evidence="2" type="ORF">CSSPJE1EN2_LOCUS232</name>
</gene>
<feature type="chain" id="PRO_5046808521" evidence="1">
    <location>
        <begin position="30"/>
        <end position="85"/>
    </location>
</feature>